<feature type="non-terminal residue" evidence="2">
    <location>
        <position position="1"/>
    </location>
</feature>
<dbReference type="EMBL" id="KL225556">
    <property type="protein sequence ID" value="KFM00369.1"/>
    <property type="molecule type" value="Genomic_DNA"/>
</dbReference>
<dbReference type="AlphaFoldDB" id="A0A087QGL5"/>
<dbReference type="InterPro" id="IPR008919">
    <property type="entry name" value="Retrov_capsid_N"/>
</dbReference>
<evidence type="ECO:0000313" key="3">
    <source>
        <dbReference type="Proteomes" id="UP000053286"/>
    </source>
</evidence>
<reference evidence="2 3" key="1">
    <citation type="submission" date="2014-04" db="EMBL/GenBank/DDBJ databases">
        <title>Genome evolution of avian class.</title>
        <authorList>
            <person name="Zhang G."/>
            <person name="Li C."/>
        </authorList>
    </citation>
    <scope>NUCLEOTIDE SEQUENCE [LARGE SCALE GENOMIC DNA]</scope>
    <source>
        <strain evidence="2">BGI_AS27</strain>
    </source>
</reference>
<organism evidence="2 3">
    <name type="scientific">Aptenodytes forsteri</name>
    <name type="common">Emperor penguin</name>
    <dbReference type="NCBI Taxonomy" id="9233"/>
    <lineage>
        <taxon>Eukaryota</taxon>
        <taxon>Metazoa</taxon>
        <taxon>Chordata</taxon>
        <taxon>Craniata</taxon>
        <taxon>Vertebrata</taxon>
        <taxon>Euteleostomi</taxon>
        <taxon>Archelosauria</taxon>
        <taxon>Archosauria</taxon>
        <taxon>Dinosauria</taxon>
        <taxon>Saurischia</taxon>
        <taxon>Theropoda</taxon>
        <taxon>Coelurosauria</taxon>
        <taxon>Aves</taxon>
        <taxon>Neognathae</taxon>
        <taxon>Neoaves</taxon>
        <taxon>Aequornithes</taxon>
        <taxon>Sphenisciformes</taxon>
        <taxon>Spheniscidae</taxon>
        <taxon>Aptenodytes</taxon>
    </lineage>
</organism>
<proteinExistence type="predicted"/>
<name>A0A087QGL5_APTFO</name>
<protein>
    <recommendedName>
        <fullName evidence="1">Core shell protein Gag P30 domain-containing protein</fullName>
    </recommendedName>
</protein>
<evidence type="ECO:0000259" key="1">
    <source>
        <dbReference type="Pfam" id="PF02093"/>
    </source>
</evidence>
<dbReference type="SUPFAM" id="SSF47943">
    <property type="entry name" value="Retrovirus capsid protein, N-terminal core domain"/>
    <property type="match status" value="1"/>
</dbReference>
<dbReference type="InterPro" id="IPR050462">
    <property type="entry name" value="Retroviral_Gag-Pol_poly"/>
</dbReference>
<feature type="non-terminal residue" evidence="2">
    <location>
        <position position="141"/>
    </location>
</feature>
<accession>A0A087QGL5</accession>
<evidence type="ECO:0000313" key="2">
    <source>
        <dbReference type="EMBL" id="KFM00369.1"/>
    </source>
</evidence>
<keyword evidence="3" id="KW-1185">Reference proteome</keyword>
<dbReference type="Pfam" id="PF02093">
    <property type="entry name" value="Gag_p30"/>
    <property type="match status" value="1"/>
</dbReference>
<dbReference type="STRING" id="9233.A0A087QGL5"/>
<dbReference type="InterPro" id="IPR003036">
    <property type="entry name" value="Gag_P30"/>
</dbReference>
<dbReference type="GO" id="GO:0019068">
    <property type="term" value="P:virion assembly"/>
    <property type="evidence" value="ECO:0007669"/>
    <property type="project" value="InterPro"/>
</dbReference>
<sequence>QGVGQNGPVYVKVPFSITDLMAWKKAAGVYREDPEKVGRMVETIIRTQDPDWNDLQVILDTLLDSTEKQMVLKVARVQAEAACMNETLPGTLEQNFPSGDAQWDPNNIEHKRRLNQYQNWILFGVKHAMPRALNWSKLYEV</sequence>
<gene>
    <name evidence="2" type="ORF">AS27_13111</name>
</gene>
<dbReference type="PANTHER" id="PTHR33166">
    <property type="entry name" value="GAG_P30 DOMAIN-CONTAINING PROTEIN"/>
    <property type="match status" value="1"/>
</dbReference>
<dbReference type="Gene3D" id="1.10.375.10">
    <property type="entry name" value="Human Immunodeficiency Virus Type 1 Capsid Protein"/>
    <property type="match status" value="1"/>
</dbReference>
<feature type="domain" description="Core shell protein Gag P30" evidence="1">
    <location>
        <begin position="19"/>
        <end position="138"/>
    </location>
</feature>
<dbReference type="Proteomes" id="UP000053286">
    <property type="component" value="Unassembled WGS sequence"/>
</dbReference>